<feature type="compositionally biased region" description="Low complexity" evidence="1">
    <location>
        <begin position="673"/>
        <end position="682"/>
    </location>
</feature>
<dbReference type="Proteomes" id="UP001203284">
    <property type="component" value="Unassembled WGS sequence"/>
</dbReference>
<feature type="region of interest" description="Disordered" evidence="1">
    <location>
        <begin position="673"/>
        <end position="806"/>
    </location>
</feature>
<proteinExistence type="predicted"/>
<dbReference type="Pfam" id="PF08238">
    <property type="entry name" value="Sel1"/>
    <property type="match status" value="4"/>
</dbReference>
<dbReference type="InterPro" id="IPR006597">
    <property type="entry name" value="Sel1-like"/>
</dbReference>
<dbReference type="SUPFAM" id="SSF81901">
    <property type="entry name" value="HCP-like"/>
    <property type="match status" value="1"/>
</dbReference>
<dbReference type="PANTHER" id="PTHR11102">
    <property type="entry name" value="SEL-1-LIKE PROTEIN"/>
    <property type="match status" value="1"/>
</dbReference>
<dbReference type="EMBL" id="JALKCH010000002">
    <property type="protein sequence ID" value="MCK0196054.1"/>
    <property type="molecule type" value="Genomic_DNA"/>
</dbReference>
<gene>
    <name evidence="2" type="ORF">MWN34_03920</name>
</gene>
<evidence type="ECO:0000313" key="2">
    <source>
        <dbReference type="EMBL" id="MCK0196054.1"/>
    </source>
</evidence>
<dbReference type="Gene3D" id="1.25.40.10">
    <property type="entry name" value="Tetratricopeptide repeat domain"/>
    <property type="match status" value="1"/>
</dbReference>
<feature type="region of interest" description="Disordered" evidence="1">
    <location>
        <begin position="1190"/>
        <end position="1219"/>
    </location>
</feature>
<comment type="caution">
    <text evidence="2">The sequence shown here is derived from an EMBL/GenBank/DDBJ whole genome shotgun (WGS) entry which is preliminary data.</text>
</comment>
<name>A0ABT0D807_9HYPH</name>
<evidence type="ECO:0000313" key="3">
    <source>
        <dbReference type="Proteomes" id="UP001203284"/>
    </source>
</evidence>
<feature type="compositionally biased region" description="Basic and acidic residues" evidence="1">
    <location>
        <begin position="70"/>
        <end position="85"/>
    </location>
</feature>
<accession>A0ABT0D807</accession>
<feature type="region of interest" description="Disordered" evidence="1">
    <location>
        <begin position="46"/>
        <end position="126"/>
    </location>
</feature>
<organism evidence="2 3">
    <name type="scientific">Ancylobacter crimeensis</name>
    <dbReference type="NCBI Taxonomy" id="2579147"/>
    <lineage>
        <taxon>Bacteria</taxon>
        <taxon>Pseudomonadati</taxon>
        <taxon>Pseudomonadota</taxon>
        <taxon>Alphaproteobacteria</taxon>
        <taxon>Hyphomicrobiales</taxon>
        <taxon>Xanthobacteraceae</taxon>
        <taxon>Ancylobacter</taxon>
    </lineage>
</organism>
<dbReference type="RefSeq" id="WP_247026735.1">
    <property type="nucleotide sequence ID" value="NZ_JALKCH010000002.1"/>
</dbReference>
<keyword evidence="3" id="KW-1185">Reference proteome</keyword>
<dbReference type="PANTHER" id="PTHR11102:SF160">
    <property type="entry name" value="ERAD-ASSOCIATED E3 UBIQUITIN-PROTEIN LIGASE COMPONENT HRD3"/>
    <property type="match status" value="1"/>
</dbReference>
<feature type="compositionally biased region" description="Low complexity" evidence="1">
    <location>
        <begin position="744"/>
        <end position="782"/>
    </location>
</feature>
<evidence type="ECO:0000256" key="1">
    <source>
        <dbReference type="SAM" id="MobiDB-lite"/>
    </source>
</evidence>
<feature type="compositionally biased region" description="Low complexity" evidence="1">
    <location>
        <begin position="217"/>
        <end position="229"/>
    </location>
</feature>
<sequence length="1219" mass="127319">MKQGAPSHSDQMDAEAWMALRDAARRADVPLADWLRDKLASGELHALVRRATPPSPARESSPAGQPPAELQRRVRELATEIERLAQQRGGSEPAAPRGEAASPAPRPPAPRTRPQAEGHRDGLGAALEALNARIERLLEDPEKGSAAAASHLDETVRRLNERLEEMARQRLAEARAVAGTGTTGRTYAAEPMSYEARLRESRSRIAAPAPPAPPSAPARAAPQPQAAPAPEKKTARRPSRPADSPRSDIAGLQARIAELADEMSQMRRQAPDAELDSLRGEIDDLRGTLDGLAPRPVVEALEHATFELADRLERTDAETRGRDALVDTLEALRRTLEQARPAHGQSLSRALEQIVRKVDLLNAKTVDGFAIARLQAEVAELRDLVGRALSNDAVRRLAEQVALLVLKLDEIAPAESRIVDGVVEGVMDGVLHGVVEGVVEGIEPRLAALGAEIAAVREQTATPVAVLPDDLTARLDDIQSALAQSALADLGRLAPDGMAKMFDGLMERMEDLARPQAHDGSAGEAALDALGQQLGVIAEKMAATDARFAALGGIERALDDLFIQMEETRAAALSAAEEKARAAALALAATMPPGLPANGLADVRRELADLEARQDSNARRTHDTLEAVHETLERVVDRIASLQPPFPDVDDGLASGRPARAALIEALEAMEAAAGPEAGATADEIETRPERSPATNPPDLITGMSAAGQPTAAPMPHNSARPAREGGQEGEDEAGAIDDLPLEPGSGAPRPGRPGSAGTSEATARMPASAASAMSAVATPPSRDAGHPARRAASPEEMGPPPPTRSDFIAAARRAVQAHTVVEVFDEADGEAVEMPRRPSALVRLLRRAGLIAVLLSAGGVLTYGAVGEPALRALADIRLIWLGDSAQETAAAPAIRTEAPLAATTDAAAGDIATAMAATPQDGATDPAGMVVAASDAIAATATDSDALPAALLARTPEAARAAPLVASATSALPATPADTDATRAAPSTIASPATADFTPDIGNAGLRQAALAGDPAAAYEIGLRYAEGTDVAPDAPRAARWFARAAAHGSVPATYRLAVLLDHGAEGLPRDVPRARALYAAAAGAGNVKAMHNYAVMLGEDGPDADPRGAAQWYRRAAERGVRDSQYNLGVLHARGIGVERDLAAAWRWFAIAAAQGDPEAARRRDEIAARLDPAQLAQARLEAARFQPVQASHPANVAARDPAWDRADPNGALSRS</sequence>
<feature type="region of interest" description="Disordered" evidence="1">
    <location>
        <begin position="186"/>
        <end position="250"/>
    </location>
</feature>
<dbReference type="SMART" id="SM00671">
    <property type="entry name" value="SEL1"/>
    <property type="match status" value="4"/>
</dbReference>
<dbReference type="InterPro" id="IPR050767">
    <property type="entry name" value="Sel1_AlgK"/>
</dbReference>
<protein>
    <recommendedName>
        <fullName evidence="4">Localization factor PodJL</fullName>
    </recommendedName>
</protein>
<evidence type="ECO:0008006" key="4">
    <source>
        <dbReference type="Google" id="ProtNLM"/>
    </source>
</evidence>
<reference evidence="2 3" key="1">
    <citation type="submission" date="2022-04" db="EMBL/GenBank/DDBJ databases">
        <authorList>
            <person name="Grouzdev D.S."/>
            <person name="Pantiukh K.S."/>
            <person name="Krutkina M.S."/>
        </authorList>
    </citation>
    <scope>NUCLEOTIDE SEQUENCE [LARGE SCALE GENOMIC DNA]</scope>
    <source>
        <strain evidence="2 3">6x-1</strain>
    </source>
</reference>
<dbReference type="InterPro" id="IPR011990">
    <property type="entry name" value="TPR-like_helical_dom_sf"/>
</dbReference>
<feature type="compositionally biased region" description="Low complexity" evidence="1">
    <location>
        <begin position="93"/>
        <end position="103"/>
    </location>
</feature>